<feature type="region of interest" description="Disordered" evidence="1">
    <location>
        <begin position="856"/>
        <end position="892"/>
    </location>
</feature>
<feature type="chain" id="PRO_5037791409" evidence="3">
    <location>
        <begin position="27"/>
        <end position="934"/>
    </location>
</feature>
<accession>A0A971CY60</accession>
<dbReference type="SUPFAM" id="SSF48317">
    <property type="entry name" value="Acid phosphatase/Vanadium-dependent haloperoxidase"/>
    <property type="match status" value="2"/>
</dbReference>
<dbReference type="Proteomes" id="UP000767327">
    <property type="component" value="Unassembled WGS sequence"/>
</dbReference>
<feature type="signal peptide" evidence="3">
    <location>
        <begin position="1"/>
        <end position="26"/>
    </location>
</feature>
<sequence length="934" mass="97784">MKRALKLVSASALALATLVPATAAKAATSYTSDSNKPNVVTLLGEYNNWWTPKANASNASDDVYRGTVSDAGKSVLSKNDELTESINNATASNTATVDGTHTQAQRALIDADQNAKETYADALGPILSKFLTTGLSDGSLPKTNNLLFANNATVTTYLGTGAAKQYFNYPRPFFTVASDTQNRSMNGDNNLNGLKAELNISRIPDWTDSSTGMTHSASYASMFGAPSQAFPSGHTTYAYSSGIGLATLLPELGTEIVTRASEAGNNRIALGVHYPLDVMGGRINGEAANTARWSDESFRNDQLLPARDELVNYMTAQCKAAGYGDTLQACIDKTGANAKAGYTNTFTDAVSTKPVTDRASAITAYTSRMTYGFTQTSASGKAAVVPEGSENLMLTAFPTLTDAQRKAILAASEIDSGYPFDSSSNGYERLNLAKAYSAKVTLSADKQNILSITFGNSKPSVSVSSTDAITGLLADFGTYWKAGVGVTDEGKSVLKHDDDLTVSINNKAATETASGTNDQQARAVVDAEMNSEKTLHDALGTVIGGYYEDGVNNGSLEKTSDYLDDMSASASTGKAKTAFSHPRPYVDRVNYNGTTLNLNGLQQTLGIKKVAAYEEQGQYNGLAASGSFPSGHTTFAFTQGAGLASILPEFGTQIMTRVSEAGNNRIVLGVHYPLDIMGGHIAGQYGVATALGDEDTRSEANSAREELVNYLTSRCKADGYGDTLEACITATDAKGSKGYQNAFTDSVSTEAVSGTTSEISAYTSRMTYGFAQTGKAGQAAVVPDAAVNLLRDVPGYSTLTDAQLKEVLAMTEIDSGYPLDASSEGWGRINLAAAYSSKVTLNTKGDVIAVTTGQNVASVETQSDAPTKPDTNNGKSDTPAPSATTKDKGAADTTAAKKNGALATTGAQSSGIIVAFVVLLSGAVLTLVLRKRVR</sequence>
<dbReference type="EMBL" id="JAAXZR010000009">
    <property type="protein sequence ID" value="NLT79098.1"/>
    <property type="molecule type" value="Genomic_DNA"/>
</dbReference>
<feature type="domain" description="Phosphatidic acid phosphatase type 2/haloperoxidase" evidence="4">
    <location>
        <begin position="145"/>
        <end position="293"/>
    </location>
</feature>
<dbReference type="InterPro" id="IPR000326">
    <property type="entry name" value="PAP2/HPO"/>
</dbReference>
<comment type="caution">
    <text evidence="5">The sequence shown here is derived from an EMBL/GenBank/DDBJ whole genome shotgun (WGS) entry which is preliminary data.</text>
</comment>
<dbReference type="Gene3D" id="1.20.144.10">
    <property type="entry name" value="Phosphatidic acid phosphatase type 2/haloperoxidase"/>
    <property type="match status" value="2"/>
</dbReference>
<dbReference type="AlphaFoldDB" id="A0A971CY60"/>
<gene>
    <name evidence="5" type="ORF">GXW98_02275</name>
</gene>
<protein>
    <submittedName>
        <fullName evidence="5">Phosphatase PAP2 family protein</fullName>
    </submittedName>
</protein>
<proteinExistence type="predicted"/>
<feature type="compositionally biased region" description="Polar residues" evidence="1">
    <location>
        <begin position="856"/>
        <end position="882"/>
    </location>
</feature>
<keyword evidence="3" id="KW-0732">Signal</keyword>
<evidence type="ECO:0000313" key="5">
    <source>
        <dbReference type="EMBL" id="NLT79098.1"/>
    </source>
</evidence>
<dbReference type="PANTHER" id="PTHR14969:SF13">
    <property type="entry name" value="AT30094P"/>
    <property type="match status" value="1"/>
</dbReference>
<dbReference type="InterPro" id="IPR036938">
    <property type="entry name" value="PAP2/HPO_sf"/>
</dbReference>
<dbReference type="RefSeq" id="WP_273172746.1">
    <property type="nucleotide sequence ID" value="NZ_JAAXZR010000009.1"/>
</dbReference>
<reference evidence="5" key="2">
    <citation type="submission" date="2020-01" db="EMBL/GenBank/DDBJ databases">
        <authorList>
            <person name="Campanaro S."/>
        </authorList>
    </citation>
    <scope>NUCLEOTIDE SEQUENCE</scope>
    <source>
        <strain evidence="5">AS01afH2WH_6</strain>
    </source>
</reference>
<feature type="transmembrane region" description="Helical" evidence="2">
    <location>
        <begin position="911"/>
        <end position="929"/>
    </location>
</feature>
<name>A0A971CY60_9BIFI</name>
<keyword evidence="2" id="KW-1133">Transmembrane helix</keyword>
<organism evidence="5 6">
    <name type="scientific">Bifidobacterium crudilactis</name>
    <dbReference type="NCBI Taxonomy" id="327277"/>
    <lineage>
        <taxon>Bacteria</taxon>
        <taxon>Bacillati</taxon>
        <taxon>Actinomycetota</taxon>
        <taxon>Actinomycetes</taxon>
        <taxon>Bifidobacteriales</taxon>
        <taxon>Bifidobacteriaceae</taxon>
        <taxon>Bifidobacterium</taxon>
    </lineage>
</organism>
<dbReference type="SMART" id="SM00014">
    <property type="entry name" value="acidPPc"/>
    <property type="match status" value="2"/>
</dbReference>
<keyword evidence="2" id="KW-0472">Membrane</keyword>
<keyword evidence="2" id="KW-0812">Transmembrane</keyword>
<evidence type="ECO:0000259" key="4">
    <source>
        <dbReference type="SMART" id="SM00014"/>
    </source>
</evidence>
<dbReference type="PANTHER" id="PTHR14969">
    <property type="entry name" value="SPHINGOSINE-1-PHOSPHATE PHOSPHOHYDROLASE"/>
    <property type="match status" value="1"/>
</dbReference>
<evidence type="ECO:0000256" key="1">
    <source>
        <dbReference type="SAM" id="MobiDB-lite"/>
    </source>
</evidence>
<evidence type="ECO:0000313" key="6">
    <source>
        <dbReference type="Proteomes" id="UP000767327"/>
    </source>
</evidence>
<feature type="domain" description="Phosphatidic acid phosphatase type 2/haloperoxidase" evidence="4">
    <location>
        <begin position="559"/>
        <end position="691"/>
    </location>
</feature>
<dbReference type="Pfam" id="PF01569">
    <property type="entry name" value="PAP2"/>
    <property type="match status" value="2"/>
</dbReference>
<reference evidence="5" key="1">
    <citation type="journal article" date="2020" name="Biotechnol. Biofuels">
        <title>New insights from the biogas microbiome by comprehensive genome-resolved metagenomics of nearly 1600 species originating from multiple anaerobic digesters.</title>
        <authorList>
            <person name="Campanaro S."/>
            <person name="Treu L."/>
            <person name="Rodriguez-R L.M."/>
            <person name="Kovalovszki A."/>
            <person name="Ziels R.M."/>
            <person name="Maus I."/>
            <person name="Zhu X."/>
            <person name="Kougias P.G."/>
            <person name="Basile A."/>
            <person name="Luo G."/>
            <person name="Schluter A."/>
            <person name="Konstantinidis K.T."/>
            <person name="Angelidaki I."/>
        </authorList>
    </citation>
    <scope>NUCLEOTIDE SEQUENCE</scope>
    <source>
        <strain evidence="5">AS01afH2WH_6</strain>
    </source>
</reference>
<evidence type="ECO:0000256" key="3">
    <source>
        <dbReference type="SAM" id="SignalP"/>
    </source>
</evidence>
<evidence type="ECO:0000256" key="2">
    <source>
        <dbReference type="SAM" id="Phobius"/>
    </source>
</evidence>